<proteinExistence type="inferred from homology"/>
<evidence type="ECO:0000256" key="4">
    <source>
        <dbReference type="ARBA" id="ARBA00022723"/>
    </source>
</evidence>
<evidence type="ECO:0000256" key="9">
    <source>
        <dbReference type="NCBIfam" id="TIGR01307"/>
    </source>
</evidence>
<dbReference type="InterPro" id="IPR006124">
    <property type="entry name" value="Metalloenzyme"/>
</dbReference>
<dbReference type="HAMAP" id="MF_01038">
    <property type="entry name" value="GpmI"/>
    <property type="match status" value="1"/>
</dbReference>
<dbReference type="SUPFAM" id="SSF53649">
    <property type="entry name" value="Alkaline phosphatase-like"/>
    <property type="match status" value="1"/>
</dbReference>
<comment type="subunit">
    <text evidence="8">Monomer.</text>
</comment>
<dbReference type="NCBIfam" id="TIGR01307">
    <property type="entry name" value="pgm_bpd_ind"/>
    <property type="match status" value="1"/>
</dbReference>
<dbReference type="PANTHER" id="PTHR31637:SF0">
    <property type="entry name" value="2,3-BISPHOSPHOGLYCERATE-INDEPENDENT PHOSPHOGLYCERATE MUTASE"/>
    <property type="match status" value="1"/>
</dbReference>
<feature type="domain" description="Metalloenzyme" evidence="10">
    <location>
        <begin position="7"/>
        <end position="500"/>
    </location>
</feature>
<evidence type="ECO:0000256" key="6">
    <source>
        <dbReference type="ARBA" id="ARBA00023211"/>
    </source>
</evidence>
<dbReference type="GO" id="GO:0004619">
    <property type="term" value="F:phosphoglycerate mutase activity"/>
    <property type="evidence" value="ECO:0007669"/>
    <property type="project" value="UniProtKB-EC"/>
</dbReference>
<feature type="binding site" evidence="8">
    <location>
        <position position="63"/>
    </location>
    <ligand>
        <name>Mn(2+)</name>
        <dbReference type="ChEBI" id="CHEBI:29035"/>
        <label>2</label>
    </ligand>
</feature>
<dbReference type="PIRSF" id="PIRSF001492">
    <property type="entry name" value="IPGAM"/>
    <property type="match status" value="1"/>
</dbReference>
<dbReference type="Gene3D" id="3.40.1450.10">
    <property type="entry name" value="BPG-independent phosphoglycerate mutase, domain B"/>
    <property type="match status" value="1"/>
</dbReference>
<accession>A0ABU6KJ54</accession>
<feature type="binding site" evidence="8">
    <location>
        <begin position="154"/>
        <end position="155"/>
    </location>
    <ligand>
        <name>substrate</name>
    </ligand>
</feature>
<feature type="binding site" evidence="8">
    <location>
        <position position="337"/>
    </location>
    <ligand>
        <name>substrate</name>
    </ligand>
</feature>
<keyword evidence="6 8" id="KW-0464">Manganese</keyword>
<comment type="caution">
    <text evidence="8">Lacks conserved residue(s) required for the propagation of feature annotation.</text>
</comment>
<evidence type="ECO:0000313" key="13">
    <source>
        <dbReference type="Proteomes" id="UP001335737"/>
    </source>
</evidence>
<dbReference type="CDD" id="cd16010">
    <property type="entry name" value="iPGM"/>
    <property type="match status" value="1"/>
</dbReference>
<evidence type="ECO:0000256" key="3">
    <source>
        <dbReference type="ARBA" id="ARBA00008819"/>
    </source>
</evidence>
<dbReference type="InterPro" id="IPR005995">
    <property type="entry name" value="Pgm_bpd_ind"/>
</dbReference>
<keyword evidence="4 8" id="KW-0479">Metal-binding</keyword>
<dbReference type="InterPro" id="IPR017850">
    <property type="entry name" value="Alkaline_phosphatase_core_sf"/>
</dbReference>
<dbReference type="Gene3D" id="3.40.720.10">
    <property type="entry name" value="Alkaline Phosphatase, subunit A"/>
    <property type="match status" value="1"/>
</dbReference>
<gene>
    <name evidence="8 12" type="primary">gpmI</name>
    <name evidence="12" type="ORF">QGM71_17870</name>
</gene>
<organism evidence="12 13">
    <name type="scientific">Virgibacillus tibetensis</name>
    <dbReference type="NCBI Taxonomy" id="3042313"/>
    <lineage>
        <taxon>Bacteria</taxon>
        <taxon>Bacillati</taxon>
        <taxon>Bacillota</taxon>
        <taxon>Bacilli</taxon>
        <taxon>Bacillales</taxon>
        <taxon>Bacillaceae</taxon>
        <taxon>Virgibacillus</taxon>
    </lineage>
</organism>
<evidence type="ECO:0000259" key="10">
    <source>
        <dbReference type="Pfam" id="PF01676"/>
    </source>
</evidence>
<dbReference type="EC" id="5.4.2.12" evidence="8 9"/>
<evidence type="ECO:0000256" key="1">
    <source>
        <dbReference type="ARBA" id="ARBA00000370"/>
    </source>
</evidence>
<evidence type="ECO:0000256" key="7">
    <source>
        <dbReference type="ARBA" id="ARBA00023235"/>
    </source>
</evidence>
<feature type="binding site" evidence="8">
    <location>
        <position position="124"/>
    </location>
    <ligand>
        <name>substrate</name>
    </ligand>
</feature>
<evidence type="ECO:0000313" key="12">
    <source>
        <dbReference type="EMBL" id="MEC5425352.1"/>
    </source>
</evidence>
<feature type="domain" description="BPG-independent PGAM N-terminal" evidence="11">
    <location>
        <begin position="83"/>
        <end position="300"/>
    </location>
</feature>
<dbReference type="Pfam" id="PF01676">
    <property type="entry name" value="Metalloenzyme"/>
    <property type="match status" value="1"/>
</dbReference>
<comment type="cofactor">
    <cofactor evidence="8">
        <name>Mn(2+)</name>
        <dbReference type="ChEBI" id="CHEBI:29035"/>
    </cofactor>
    <text evidence="8">Binds 2 manganese ions per subunit.</text>
</comment>
<feature type="binding site" evidence="8">
    <location>
        <position position="13"/>
    </location>
    <ligand>
        <name>Mn(2+)</name>
        <dbReference type="ChEBI" id="CHEBI:29035"/>
        <label>2</label>
    </ligand>
</feature>
<keyword evidence="7 8" id="KW-0413">Isomerase</keyword>
<feature type="binding site" evidence="8">
    <location>
        <position position="463"/>
    </location>
    <ligand>
        <name>Mn(2+)</name>
        <dbReference type="ChEBI" id="CHEBI:29035"/>
        <label>1</label>
    </ligand>
</feature>
<dbReference type="RefSeq" id="WP_327608896.1">
    <property type="nucleotide sequence ID" value="NZ_JARZFX010000013.1"/>
</dbReference>
<feature type="binding site" evidence="8">
    <location>
        <position position="186"/>
    </location>
    <ligand>
        <name>substrate</name>
    </ligand>
</feature>
<dbReference type="InterPro" id="IPR036646">
    <property type="entry name" value="PGAM_B_sf"/>
</dbReference>
<evidence type="ECO:0000256" key="5">
    <source>
        <dbReference type="ARBA" id="ARBA00023152"/>
    </source>
</evidence>
<protein>
    <recommendedName>
        <fullName evidence="8 9">2,3-bisphosphoglycerate-independent phosphoglycerate mutase</fullName>
        <shortName evidence="8">BPG-independent PGAM</shortName>
        <shortName evidence="8">Phosphoglyceromutase</shortName>
        <shortName evidence="8">iPGM</shortName>
        <ecNumber evidence="8 9">5.4.2.12</ecNumber>
    </recommendedName>
</protein>
<feature type="binding site" evidence="8">
    <location>
        <position position="192"/>
    </location>
    <ligand>
        <name>substrate</name>
    </ligand>
</feature>
<dbReference type="Proteomes" id="UP001335737">
    <property type="component" value="Unassembled WGS sequence"/>
</dbReference>
<dbReference type="SUPFAM" id="SSF64158">
    <property type="entry name" value="2,3-Bisphosphoglycerate-independent phosphoglycerate mutase, substrate-binding domain"/>
    <property type="match status" value="1"/>
</dbReference>
<evidence type="ECO:0000259" key="11">
    <source>
        <dbReference type="Pfam" id="PF06415"/>
    </source>
</evidence>
<comment type="function">
    <text evidence="8">Essential for rapid growth and for sporulation. Catalyzes the interconversion of 2-phosphoglycerate and 3-phosphoglycerate.</text>
</comment>
<dbReference type="Pfam" id="PF06415">
    <property type="entry name" value="iPGM_N"/>
    <property type="match status" value="1"/>
</dbReference>
<feature type="binding site" evidence="8">
    <location>
        <position position="445"/>
    </location>
    <ligand>
        <name>Mn(2+)</name>
        <dbReference type="ChEBI" id="CHEBI:29035"/>
        <label>2</label>
    </ligand>
</feature>
<reference evidence="12 13" key="1">
    <citation type="journal article" date="2024" name="Int. J. Syst. Evol. Microbiol.">
        <title>Virgibacillus tibetensis sp. nov., isolated from salt lake on the Tibetan Plateau of China.</title>
        <authorList>
            <person name="Phurbu D."/>
            <person name="Liu Z.-X."/>
            <person name="Wang R."/>
            <person name="Zheng Y.-Y."/>
            <person name="Liu H.-C."/>
            <person name="Zhou Y.-G."/>
            <person name="Yu Y.-J."/>
            <person name="Li A.-H."/>
        </authorList>
    </citation>
    <scope>NUCLEOTIDE SEQUENCE [LARGE SCALE GENOMIC DNA]</scope>
    <source>
        <strain evidence="12 13">C22-A2</strain>
    </source>
</reference>
<comment type="catalytic activity">
    <reaction evidence="1 8">
        <text>(2R)-2-phosphoglycerate = (2R)-3-phosphoglycerate</text>
        <dbReference type="Rhea" id="RHEA:15901"/>
        <dbReference type="ChEBI" id="CHEBI:58272"/>
        <dbReference type="ChEBI" id="CHEBI:58289"/>
        <dbReference type="EC" id="5.4.2.12"/>
    </reaction>
</comment>
<keyword evidence="13" id="KW-1185">Reference proteome</keyword>
<evidence type="ECO:0000256" key="2">
    <source>
        <dbReference type="ARBA" id="ARBA00004798"/>
    </source>
</evidence>
<sequence>MNQEKLAALIILDGFAIREEELGNAVKLAKTPNLDRFKEKYAHTQLEASGQAVGLPEGQMGNSEVGHLNIGAGRVVYQSLTRVNLSIKEGDFFEIDAFLKTIHHAKTQDKDLHIFGLLSDGGVHSHIEHLFALLKLAKDSGLENVFVHAFLDGRDVGPQTAEIYIRQTEEKMRELGVGKFATISGRYYSMDRDKRWERVKKAYDAIVHGKGTTYNHPLEVVEDSYAHGIYDEFVVPSVIVDENGDPVAKVEDNDSIIFYNFRPDRAIQISRTFTDADFRDFDRGLNIPKDLDFVMLTNFSESVKGFVAYEPVTLDNTVGEVLAQNGLKQLRIAETEKFPHVTFFMSGGREDELPGEKRILINSPDVATYDLKPEMSAYEVTDALLNELDTGEQNAIILNFANPDMVGHSGKLEPTIKAIEVVDECLGRIVDKIIELGGNAIITADHGNSDEVVTLEGDPMTAHTTNPVPVIVTKEGIELRTGGILADLSPTLLDLLNLKKPAEMTGESLITK</sequence>
<comment type="caution">
    <text evidence="12">The sequence shown here is derived from an EMBL/GenBank/DDBJ whole genome shotgun (WGS) entry which is preliminary data.</text>
</comment>
<keyword evidence="8" id="KW-0749">Sporulation</keyword>
<comment type="similarity">
    <text evidence="3 8">Belongs to the BPG-independent phosphoglycerate mutase family.</text>
</comment>
<feature type="active site" description="Phosphoserine intermediate" evidence="8">
    <location>
        <position position="63"/>
    </location>
</feature>
<comment type="pathway">
    <text evidence="2 8">Carbohydrate degradation; glycolysis; pyruvate from D-glyceraldehyde 3-phosphate: step 3/5.</text>
</comment>
<keyword evidence="5 8" id="KW-0324">Glycolysis</keyword>
<dbReference type="EMBL" id="JARZFX010000013">
    <property type="protein sequence ID" value="MEC5425352.1"/>
    <property type="molecule type" value="Genomic_DNA"/>
</dbReference>
<feature type="binding site" evidence="8">
    <location>
        <position position="446"/>
    </location>
    <ligand>
        <name>Mn(2+)</name>
        <dbReference type="ChEBI" id="CHEBI:29035"/>
        <label>2</label>
    </ligand>
</feature>
<feature type="binding site" evidence="8">
    <location>
        <begin position="262"/>
        <end position="265"/>
    </location>
    <ligand>
        <name>substrate</name>
    </ligand>
</feature>
<name>A0ABU6KJ54_9BACI</name>
<dbReference type="InterPro" id="IPR011258">
    <property type="entry name" value="BPG-indep_PGM_N"/>
</dbReference>
<dbReference type="PANTHER" id="PTHR31637">
    <property type="entry name" value="2,3-BISPHOSPHOGLYCERATE-INDEPENDENT PHOSPHOGLYCERATE MUTASE"/>
    <property type="match status" value="1"/>
</dbReference>
<feature type="binding site" evidence="8">
    <location>
        <position position="404"/>
    </location>
    <ligand>
        <name>Mn(2+)</name>
        <dbReference type="ChEBI" id="CHEBI:29035"/>
        <label>1</label>
    </ligand>
</feature>
<evidence type="ECO:0000256" key="8">
    <source>
        <dbReference type="HAMAP-Rule" id="MF_01038"/>
    </source>
</evidence>
<feature type="binding site" evidence="8">
    <location>
        <position position="408"/>
    </location>
    <ligand>
        <name>Mn(2+)</name>
        <dbReference type="ChEBI" id="CHEBI:29035"/>
        <label>1</label>
    </ligand>
</feature>